<dbReference type="CDD" id="cd00038">
    <property type="entry name" value="CAP_ED"/>
    <property type="match status" value="1"/>
</dbReference>
<dbReference type="SMART" id="SM00100">
    <property type="entry name" value="cNMP"/>
    <property type="match status" value="1"/>
</dbReference>
<dbReference type="Pfam" id="PF13683">
    <property type="entry name" value="rve_3"/>
    <property type="match status" value="1"/>
</dbReference>
<proteinExistence type="predicted"/>
<dbReference type="InterPro" id="IPR050397">
    <property type="entry name" value="Env_Response_Regulators"/>
</dbReference>
<accession>A0ABS7AAF7</accession>
<feature type="domain" description="Cyclic nucleotide-binding" evidence="4">
    <location>
        <begin position="95"/>
        <end position="197"/>
    </location>
</feature>
<dbReference type="InterPro" id="IPR036388">
    <property type="entry name" value="WH-like_DNA-bd_sf"/>
</dbReference>
<evidence type="ECO:0000259" key="4">
    <source>
        <dbReference type="PROSITE" id="PS50042"/>
    </source>
</evidence>
<evidence type="ECO:0000259" key="5">
    <source>
        <dbReference type="PROSITE" id="PS51063"/>
    </source>
</evidence>
<dbReference type="PROSITE" id="PS51063">
    <property type="entry name" value="HTH_CRP_2"/>
    <property type="match status" value="1"/>
</dbReference>
<evidence type="ECO:0000256" key="1">
    <source>
        <dbReference type="ARBA" id="ARBA00023015"/>
    </source>
</evidence>
<dbReference type="Gene3D" id="1.10.10.10">
    <property type="entry name" value="Winged helix-like DNA-binding domain superfamily/Winged helix DNA-binding domain"/>
    <property type="match status" value="1"/>
</dbReference>
<name>A0ABS7AAF7_9PROT</name>
<evidence type="ECO:0000256" key="2">
    <source>
        <dbReference type="ARBA" id="ARBA00023125"/>
    </source>
</evidence>
<dbReference type="SMART" id="SM00419">
    <property type="entry name" value="HTH_CRP"/>
    <property type="match status" value="1"/>
</dbReference>
<dbReference type="SUPFAM" id="SSF51206">
    <property type="entry name" value="cAMP-binding domain-like"/>
    <property type="match status" value="1"/>
</dbReference>
<sequence length="306" mass="34327">MPGKPRQNALIERYNHQFREECSTSTCSAAYRPYAGSSRRDYNMDHPHPRLLLIVSNVLIVEDGASGASGAWAGMVGTGQRLRKRTQPRSDRFDLIGFLPPDARHSFEQSVFQRHYASGQGIYDKGDDDAEMFRVVSGEVRLTHLLDDGRELFHTLYRPGDCFGMLSLLDRKPRAQRAEAVGATEVQVLNQRGFDTLRRDHRAFDEALMLLLAGDIRGLIERVNSAKLEGLESRVARCILRYARDTEEGERVANLSQAALAAIAGASRQSVNKVLRDFQSDDLIAIRYAAIVIRDGRGLERRTNPV</sequence>
<dbReference type="InterPro" id="IPR018490">
    <property type="entry name" value="cNMP-bd_dom_sf"/>
</dbReference>
<dbReference type="Gene3D" id="2.60.120.10">
    <property type="entry name" value="Jelly Rolls"/>
    <property type="match status" value="1"/>
</dbReference>
<evidence type="ECO:0000256" key="3">
    <source>
        <dbReference type="ARBA" id="ARBA00023163"/>
    </source>
</evidence>
<dbReference type="InterPro" id="IPR012318">
    <property type="entry name" value="HTH_CRP"/>
</dbReference>
<dbReference type="SUPFAM" id="SSF46785">
    <property type="entry name" value="Winged helix' DNA-binding domain"/>
    <property type="match status" value="1"/>
</dbReference>
<dbReference type="PANTHER" id="PTHR24567">
    <property type="entry name" value="CRP FAMILY TRANSCRIPTIONAL REGULATORY PROTEIN"/>
    <property type="match status" value="1"/>
</dbReference>
<comment type="caution">
    <text evidence="6">The sequence shown here is derived from an EMBL/GenBank/DDBJ whole genome shotgun (WGS) entry which is preliminary data.</text>
</comment>
<keyword evidence="2" id="KW-0238">DNA-binding</keyword>
<dbReference type="InterPro" id="IPR014710">
    <property type="entry name" value="RmlC-like_jellyroll"/>
</dbReference>
<protein>
    <submittedName>
        <fullName evidence="6">Cyclic nucleotide-binding domain-containing protein</fullName>
    </submittedName>
</protein>
<evidence type="ECO:0000313" key="7">
    <source>
        <dbReference type="Proteomes" id="UP001196565"/>
    </source>
</evidence>
<keyword evidence="3" id="KW-0804">Transcription</keyword>
<keyword evidence="1" id="KW-0805">Transcription regulation</keyword>
<dbReference type="InterPro" id="IPR001584">
    <property type="entry name" value="Integrase_cat-core"/>
</dbReference>
<dbReference type="PANTHER" id="PTHR24567:SF74">
    <property type="entry name" value="HTH-TYPE TRANSCRIPTIONAL REGULATOR ARCR"/>
    <property type="match status" value="1"/>
</dbReference>
<dbReference type="RefSeq" id="WP_219763894.1">
    <property type="nucleotide sequence ID" value="NZ_JAHYBZ010000005.1"/>
</dbReference>
<dbReference type="EMBL" id="JAHYBZ010000005">
    <property type="protein sequence ID" value="MBW6399282.1"/>
    <property type="molecule type" value="Genomic_DNA"/>
</dbReference>
<reference evidence="6 7" key="1">
    <citation type="submission" date="2021-07" db="EMBL/GenBank/DDBJ databases">
        <authorList>
            <person name="So Y."/>
        </authorList>
    </citation>
    <scope>NUCLEOTIDE SEQUENCE [LARGE SCALE GENOMIC DNA]</scope>
    <source>
        <strain evidence="6 7">HJA6</strain>
    </source>
</reference>
<dbReference type="InterPro" id="IPR036390">
    <property type="entry name" value="WH_DNA-bd_sf"/>
</dbReference>
<dbReference type="Proteomes" id="UP001196565">
    <property type="component" value="Unassembled WGS sequence"/>
</dbReference>
<organism evidence="6 7">
    <name type="scientific">Roseomonas alba</name>
    <dbReference type="NCBI Taxonomy" id="2846776"/>
    <lineage>
        <taxon>Bacteria</taxon>
        <taxon>Pseudomonadati</taxon>
        <taxon>Pseudomonadota</taxon>
        <taxon>Alphaproteobacteria</taxon>
        <taxon>Acetobacterales</taxon>
        <taxon>Roseomonadaceae</taxon>
        <taxon>Roseomonas</taxon>
    </lineage>
</organism>
<gene>
    <name evidence="6" type="ORF">KPL78_15585</name>
</gene>
<dbReference type="InterPro" id="IPR000595">
    <property type="entry name" value="cNMP-bd_dom"/>
</dbReference>
<dbReference type="Pfam" id="PF00027">
    <property type="entry name" value="cNMP_binding"/>
    <property type="match status" value="1"/>
</dbReference>
<feature type="domain" description="HTH crp-type" evidence="5">
    <location>
        <begin position="229"/>
        <end position="297"/>
    </location>
</feature>
<evidence type="ECO:0000313" key="6">
    <source>
        <dbReference type="EMBL" id="MBW6399282.1"/>
    </source>
</evidence>
<keyword evidence="7" id="KW-1185">Reference proteome</keyword>
<dbReference type="PROSITE" id="PS50042">
    <property type="entry name" value="CNMP_BINDING_3"/>
    <property type="match status" value="1"/>
</dbReference>
<dbReference type="Pfam" id="PF13545">
    <property type="entry name" value="HTH_Crp_2"/>
    <property type="match status" value="1"/>
</dbReference>